<dbReference type="GO" id="GO:0030496">
    <property type="term" value="C:midbody"/>
    <property type="evidence" value="ECO:0007669"/>
    <property type="project" value="TreeGrafter"/>
</dbReference>
<dbReference type="Proteomes" id="UP000504627">
    <property type="component" value="Unplaced"/>
</dbReference>
<dbReference type="PANTHER" id="PTHR46302">
    <property type="entry name" value="DOUBLECORTIN DOMAIN-CONTAINING PROTEIN 1"/>
    <property type="match status" value="1"/>
</dbReference>
<accession>A0A7R5L6D3</accession>
<reference evidence="3" key="1">
    <citation type="submission" date="2025-08" db="UniProtKB">
        <authorList>
            <consortium name="RefSeq"/>
        </authorList>
    </citation>
    <scope>IDENTIFICATION</scope>
    <source>
        <tissue evidence="3">Muscle</tissue>
    </source>
</reference>
<sequence length="120" mass="13762">MYKEKKWAINGVCQLLNRKLCTETPRILQFYEDNASRFQQAPLLDRCLQNFITPLRGPLWVFKREGFSLSGAKISIQGVLLALHQRLKSANCCKQQSKRECYLLGLVKSSPSLDSRQTTV</sequence>
<name>A0A7R5L6D3_9PASS</name>
<dbReference type="GO" id="GO:1902412">
    <property type="term" value="P:regulation of mitotic cytokinesis"/>
    <property type="evidence" value="ECO:0007669"/>
    <property type="project" value="InterPro"/>
</dbReference>
<dbReference type="PANTHER" id="PTHR46302:SF3">
    <property type="entry name" value="DOUBLECORTIN DOMAIN-CONTAINING PROTEIN 1"/>
    <property type="match status" value="1"/>
</dbReference>
<gene>
    <name evidence="3" type="primary">DCDC1</name>
</gene>
<evidence type="ECO:0000313" key="2">
    <source>
        <dbReference type="Proteomes" id="UP000504627"/>
    </source>
</evidence>
<dbReference type="RefSeq" id="XP_039246442.1">
    <property type="nucleotide sequence ID" value="XM_039390508.1"/>
</dbReference>
<dbReference type="AlphaFoldDB" id="A0A7R5L6D3"/>
<dbReference type="InterPro" id="IPR043188">
    <property type="entry name" value="DCDC1"/>
</dbReference>
<dbReference type="Pfam" id="PF24478">
    <property type="entry name" value="DCX2_DCDC1"/>
    <property type="match status" value="1"/>
</dbReference>
<protein>
    <submittedName>
        <fullName evidence="3">Doublecortin domain-containing protein 1</fullName>
    </submittedName>
</protein>
<proteinExistence type="predicted"/>
<organism evidence="2 3">
    <name type="scientific">Pipra filicauda</name>
    <name type="common">Wire-tailed manakin</name>
    <dbReference type="NCBI Taxonomy" id="649802"/>
    <lineage>
        <taxon>Eukaryota</taxon>
        <taxon>Metazoa</taxon>
        <taxon>Chordata</taxon>
        <taxon>Craniata</taxon>
        <taxon>Vertebrata</taxon>
        <taxon>Euteleostomi</taxon>
        <taxon>Archelosauria</taxon>
        <taxon>Archosauria</taxon>
        <taxon>Dinosauria</taxon>
        <taxon>Saurischia</taxon>
        <taxon>Theropoda</taxon>
        <taxon>Coelurosauria</taxon>
        <taxon>Aves</taxon>
        <taxon>Neognathae</taxon>
        <taxon>Neoaves</taxon>
        <taxon>Telluraves</taxon>
        <taxon>Australaves</taxon>
        <taxon>Passeriformes</taxon>
        <taxon>Pipridae</taxon>
        <taxon>Pipra</taxon>
    </lineage>
</organism>
<evidence type="ECO:0000313" key="3">
    <source>
        <dbReference type="RefSeq" id="XP_039246442.1"/>
    </source>
</evidence>
<keyword evidence="2" id="KW-1185">Reference proteome</keyword>
<evidence type="ECO:0000259" key="1">
    <source>
        <dbReference type="Pfam" id="PF24478"/>
    </source>
</evidence>
<dbReference type="GeneID" id="113995559"/>
<dbReference type="CTD" id="341019"/>
<dbReference type="InParanoid" id="A0A7R5L6D3"/>
<dbReference type="GO" id="GO:0008017">
    <property type="term" value="F:microtubule binding"/>
    <property type="evidence" value="ECO:0007669"/>
    <property type="project" value="InterPro"/>
</dbReference>
<dbReference type="InterPro" id="IPR056415">
    <property type="entry name" value="DCX2_DCDC1"/>
</dbReference>
<feature type="domain" description="DCDC1 second doublecortin-like" evidence="1">
    <location>
        <begin position="30"/>
        <end position="73"/>
    </location>
</feature>